<feature type="region of interest" description="Disordered" evidence="1">
    <location>
        <begin position="167"/>
        <end position="192"/>
    </location>
</feature>
<dbReference type="Proteomes" id="UP000800038">
    <property type="component" value="Unassembled WGS sequence"/>
</dbReference>
<accession>A0A6A5T4P0</accession>
<dbReference type="AlphaFoldDB" id="A0A6A5T4P0"/>
<protein>
    <submittedName>
        <fullName evidence="2">Uncharacterized protein</fullName>
    </submittedName>
</protein>
<sequence>MRGIRHRIGQKMTSRAIYCYDSRAVALTNGRRGGRGKDIRRIALYRCFKLMVGALGLHVSWHQMAINLQEVQRQGCAPWAEHGCRLPRKWAALCLHSLSDGVDRPIGVSKLLACVTRPIATCMRSCLRVRKSIYSLSCTARLYNLVARLPRGALVFRKLLARSSVRARPRQMSRASANGTKSSPTASDMSQS</sequence>
<dbReference type="EMBL" id="ML976008">
    <property type="protein sequence ID" value="KAF1945706.1"/>
    <property type="molecule type" value="Genomic_DNA"/>
</dbReference>
<feature type="compositionally biased region" description="Polar residues" evidence="1">
    <location>
        <begin position="173"/>
        <end position="192"/>
    </location>
</feature>
<keyword evidence="3" id="KW-1185">Reference proteome</keyword>
<reference evidence="2" key="1">
    <citation type="journal article" date="2020" name="Stud. Mycol.">
        <title>101 Dothideomycetes genomes: a test case for predicting lifestyles and emergence of pathogens.</title>
        <authorList>
            <person name="Haridas S."/>
            <person name="Albert R."/>
            <person name="Binder M."/>
            <person name="Bloem J."/>
            <person name="Labutti K."/>
            <person name="Salamov A."/>
            <person name="Andreopoulos B."/>
            <person name="Baker S."/>
            <person name="Barry K."/>
            <person name="Bills G."/>
            <person name="Bluhm B."/>
            <person name="Cannon C."/>
            <person name="Castanera R."/>
            <person name="Culley D."/>
            <person name="Daum C."/>
            <person name="Ezra D."/>
            <person name="Gonzalez J."/>
            <person name="Henrissat B."/>
            <person name="Kuo A."/>
            <person name="Liang C."/>
            <person name="Lipzen A."/>
            <person name="Lutzoni F."/>
            <person name="Magnuson J."/>
            <person name="Mondo S."/>
            <person name="Nolan M."/>
            <person name="Ohm R."/>
            <person name="Pangilinan J."/>
            <person name="Park H.-J."/>
            <person name="Ramirez L."/>
            <person name="Alfaro M."/>
            <person name="Sun H."/>
            <person name="Tritt A."/>
            <person name="Yoshinaga Y."/>
            <person name="Zwiers L.-H."/>
            <person name="Turgeon B."/>
            <person name="Goodwin S."/>
            <person name="Spatafora J."/>
            <person name="Crous P."/>
            <person name="Grigoriev I."/>
        </authorList>
    </citation>
    <scope>NUCLEOTIDE SEQUENCE</scope>
    <source>
        <strain evidence="2">CBS 161.51</strain>
    </source>
</reference>
<organism evidence="2 3">
    <name type="scientific">Clathrospora elynae</name>
    <dbReference type="NCBI Taxonomy" id="706981"/>
    <lineage>
        <taxon>Eukaryota</taxon>
        <taxon>Fungi</taxon>
        <taxon>Dikarya</taxon>
        <taxon>Ascomycota</taxon>
        <taxon>Pezizomycotina</taxon>
        <taxon>Dothideomycetes</taxon>
        <taxon>Pleosporomycetidae</taxon>
        <taxon>Pleosporales</taxon>
        <taxon>Diademaceae</taxon>
        <taxon>Clathrospora</taxon>
    </lineage>
</organism>
<proteinExistence type="predicted"/>
<name>A0A6A5T4P0_9PLEO</name>
<evidence type="ECO:0000313" key="2">
    <source>
        <dbReference type="EMBL" id="KAF1945706.1"/>
    </source>
</evidence>
<gene>
    <name evidence="2" type="ORF">EJ02DRAFT_36947</name>
</gene>
<evidence type="ECO:0000256" key="1">
    <source>
        <dbReference type="SAM" id="MobiDB-lite"/>
    </source>
</evidence>
<evidence type="ECO:0000313" key="3">
    <source>
        <dbReference type="Proteomes" id="UP000800038"/>
    </source>
</evidence>